<keyword evidence="2" id="KW-0812">Transmembrane</keyword>
<dbReference type="HOGENOM" id="CLU_927462_0_0_1"/>
<organism evidence="3 4">
    <name type="scientific">Blumeria graminis f. sp. hordei (strain DH14)</name>
    <name type="common">Barley powdery mildew</name>
    <name type="synonym">Oidium monilioides f. sp. hordei</name>
    <dbReference type="NCBI Taxonomy" id="546991"/>
    <lineage>
        <taxon>Eukaryota</taxon>
        <taxon>Fungi</taxon>
        <taxon>Dikarya</taxon>
        <taxon>Ascomycota</taxon>
        <taxon>Pezizomycotina</taxon>
        <taxon>Leotiomycetes</taxon>
        <taxon>Erysiphales</taxon>
        <taxon>Erysiphaceae</taxon>
        <taxon>Blumeria</taxon>
        <taxon>Blumeria hordei</taxon>
    </lineage>
</organism>
<evidence type="ECO:0000256" key="2">
    <source>
        <dbReference type="SAM" id="Phobius"/>
    </source>
</evidence>
<comment type="caution">
    <text evidence="3">The sequence shown here is derived from an EMBL/GenBank/DDBJ whole genome shotgun (WGS) entry which is preliminary data.</text>
</comment>
<evidence type="ECO:0000313" key="3">
    <source>
        <dbReference type="EMBL" id="CCU82171.1"/>
    </source>
</evidence>
<keyword evidence="2" id="KW-0472">Membrane</keyword>
<dbReference type="OrthoDB" id="10398245at2759"/>
<sequence length="287" mass="33170">MYYVHYILKGQFLRLTAVLMILLISTHASLIQQRTSESTEPKYCCENKIYLFSEIEMARKAACFGFISLKKRTRRPLVHIEDDKDENLIFEWTIPLSTSKTPEGKRRKVIERITINNSCELIDVLYFDVKKSQFEPCLKIPGVPTFTNSETEEISTEPIVRCGSLSWKQSELQRHSIQHLTVFMDNFVEVKYTSSELDGPWKRNTMKKRVLNEIRGIVVTHNISRRSTTAHNSNSSHDITPNPKPANKKEIISLVCLLDKKIPLFSPTLTSMLSESRKRKYRGEPSS</sequence>
<name>N1JNH1_BLUG1</name>
<dbReference type="EMBL" id="CAUH01005942">
    <property type="protein sequence ID" value="CCU82171.1"/>
    <property type="molecule type" value="Genomic_DNA"/>
</dbReference>
<feature type="compositionally biased region" description="Polar residues" evidence="1">
    <location>
        <begin position="222"/>
        <end position="239"/>
    </location>
</feature>
<dbReference type="InParanoid" id="N1JNH1"/>
<feature type="transmembrane region" description="Helical" evidence="2">
    <location>
        <begin position="12"/>
        <end position="31"/>
    </location>
</feature>
<proteinExistence type="predicted"/>
<dbReference type="AlphaFoldDB" id="N1JNH1"/>
<protein>
    <submittedName>
        <fullName evidence="3">Putative effector protein</fullName>
    </submittedName>
</protein>
<evidence type="ECO:0000256" key="1">
    <source>
        <dbReference type="SAM" id="MobiDB-lite"/>
    </source>
</evidence>
<feature type="region of interest" description="Disordered" evidence="1">
    <location>
        <begin position="222"/>
        <end position="245"/>
    </location>
</feature>
<gene>
    <name evidence="3" type="ORF">BGHDH14_bghG005942000001001</name>
</gene>
<reference evidence="3 4" key="1">
    <citation type="journal article" date="2010" name="Science">
        <title>Genome expansion and gene loss in powdery mildew fungi reveal tradeoffs in extreme parasitism.</title>
        <authorList>
            <person name="Spanu P.D."/>
            <person name="Abbott J.C."/>
            <person name="Amselem J."/>
            <person name="Burgis T.A."/>
            <person name="Soanes D.M."/>
            <person name="Stueber K."/>
            <person name="Ver Loren van Themaat E."/>
            <person name="Brown J.K.M."/>
            <person name="Butcher S.A."/>
            <person name="Gurr S.J."/>
            <person name="Lebrun M.-H."/>
            <person name="Ridout C.J."/>
            <person name="Schulze-Lefert P."/>
            <person name="Talbot N.J."/>
            <person name="Ahmadinejad N."/>
            <person name="Ametz C."/>
            <person name="Barton G.R."/>
            <person name="Benjdia M."/>
            <person name="Bidzinski P."/>
            <person name="Bindschedler L.V."/>
            <person name="Both M."/>
            <person name="Brewer M.T."/>
            <person name="Cadle-Davidson L."/>
            <person name="Cadle-Davidson M.M."/>
            <person name="Collemare J."/>
            <person name="Cramer R."/>
            <person name="Frenkel O."/>
            <person name="Godfrey D."/>
            <person name="Harriman J."/>
            <person name="Hoede C."/>
            <person name="King B.C."/>
            <person name="Klages S."/>
            <person name="Kleemann J."/>
            <person name="Knoll D."/>
            <person name="Koti P.S."/>
            <person name="Kreplak J."/>
            <person name="Lopez-Ruiz F.J."/>
            <person name="Lu X."/>
            <person name="Maekawa T."/>
            <person name="Mahanil S."/>
            <person name="Micali C."/>
            <person name="Milgroom M.G."/>
            <person name="Montana G."/>
            <person name="Noir S."/>
            <person name="O'Connell R.J."/>
            <person name="Oberhaensli S."/>
            <person name="Parlange F."/>
            <person name="Pedersen C."/>
            <person name="Quesneville H."/>
            <person name="Reinhardt R."/>
            <person name="Rott M."/>
            <person name="Sacristan S."/>
            <person name="Schmidt S.M."/>
            <person name="Schoen M."/>
            <person name="Skamnioti P."/>
            <person name="Sommer H."/>
            <person name="Stephens A."/>
            <person name="Takahara H."/>
            <person name="Thordal-Christensen H."/>
            <person name="Vigouroux M."/>
            <person name="Wessling R."/>
            <person name="Wicker T."/>
            <person name="Panstruga R."/>
        </authorList>
    </citation>
    <scope>NUCLEOTIDE SEQUENCE [LARGE SCALE GENOMIC DNA]</scope>
    <source>
        <strain evidence="3">DH14</strain>
    </source>
</reference>
<keyword evidence="2" id="KW-1133">Transmembrane helix</keyword>
<dbReference type="Proteomes" id="UP000015441">
    <property type="component" value="Unassembled WGS sequence"/>
</dbReference>
<accession>N1JNH1</accession>
<keyword evidence="4" id="KW-1185">Reference proteome</keyword>
<evidence type="ECO:0000313" key="4">
    <source>
        <dbReference type="Proteomes" id="UP000015441"/>
    </source>
</evidence>